<accession>A0A1S2YSH5</accession>
<dbReference type="GO" id="GO:0048364">
    <property type="term" value="P:root development"/>
    <property type="evidence" value="ECO:0007669"/>
    <property type="project" value="InterPro"/>
</dbReference>
<evidence type="ECO:0000256" key="3">
    <source>
        <dbReference type="ARBA" id="ARBA00022523"/>
    </source>
</evidence>
<proteinExistence type="inferred from homology"/>
<gene>
    <name evidence="11" type="primary">LOC101498794</name>
</gene>
<dbReference type="GO" id="GO:1902025">
    <property type="term" value="P:nitrate import"/>
    <property type="evidence" value="ECO:0007669"/>
    <property type="project" value="TreeGrafter"/>
</dbReference>
<keyword evidence="6 9" id="KW-0732">Signal</keyword>
<dbReference type="GO" id="GO:0006995">
    <property type="term" value="P:cellular response to nitrogen starvation"/>
    <property type="evidence" value="ECO:0007669"/>
    <property type="project" value="UniProtKB-ARBA"/>
</dbReference>
<evidence type="ECO:0000256" key="8">
    <source>
        <dbReference type="SAM" id="MobiDB-lite"/>
    </source>
</evidence>
<feature type="signal peptide" evidence="9">
    <location>
        <begin position="1"/>
        <end position="28"/>
    </location>
</feature>
<evidence type="ECO:0000256" key="1">
    <source>
        <dbReference type="ARBA" id="ARBA00004271"/>
    </source>
</evidence>
<dbReference type="GO" id="GO:0048046">
    <property type="term" value="C:apoplast"/>
    <property type="evidence" value="ECO:0007669"/>
    <property type="project" value="UniProtKB-SubCell"/>
</dbReference>
<reference evidence="10" key="1">
    <citation type="journal article" date="2013" name="Nat. Biotechnol.">
        <title>Draft genome sequence of chickpea (Cicer arietinum) provides a resource for trait improvement.</title>
        <authorList>
            <person name="Varshney R.K."/>
            <person name="Song C."/>
            <person name="Saxena R.K."/>
            <person name="Azam S."/>
            <person name="Yu S."/>
            <person name="Sharpe A.G."/>
            <person name="Cannon S."/>
            <person name="Baek J."/>
            <person name="Rosen B.D."/>
            <person name="Tar'an B."/>
            <person name="Millan T."/>
            <person name="Zhang X."/>
            <person name="Ramsay L.D."/>
            <person name="Iwata A."/>
            <person name="Wang Y."/>
            <person name="Nelson W."/>
            <person name="Farmer A.D."/>
            <person name="Gaur P.M."/>
            <person name="Soderlund C."/>
            <person name="Penmetsa R.V."/>
            <person name="Xu C."/>
            <person name="Bharti A.K."/>
            <person name="He W."/>
            <person name="Winter P."/>
            <person name="Zhao S."/>
            <person name="Hane J.K."/>
            <person name="Carrasquilla-Garcia N."/>
            <person name="Condie J.A."/>
            <person name="Upadhyaya H.D."/>
            <person name="Luo M.C."/>
            <person name="Thudi M."/>
            <person name="Gowda C.L."/>
            <person name="Singh N.P."/>
            <person name="Lichtenzveig J."/>
            <person name="Gali K.K."/>
            <person name="Rubio J."/>
            <person name="Nadarajan N."/>
            <person name="Dolezel J."/>
            <person name="Bansal K.C."/>
            <person name="Xu X."/>
            <person name="Edwards D."/>
            <person name="Zhang G."/>
            <person name="Kahl G."/>
            <person name="Gil J."/>
            <person name="Singh K.B."/>
            <person name="Datta S.K."/>
            <person name="Jackson S.A."/>
            <person name="Wang J."/>
            <person name="Cook D.R."/>
        </authorList>
    </citation>
    <scope>NUCLEOTIDE SEQUENCE [LARGE SCALE GENOMIC DNA]</scope>
    <source>
        <strain evidence="10">cv. CDC Frontier</strain>
    </source>
</reference>
<dbReference type="RefSeq" id="XP_004509211.1">
    <property type="nucleotide sequence ID" value="XM_004509154.3"/>
</dbReference>
<protein>
    <submittedName>
        <fullName evidence="11">Precursor of CEP9-like</fullName>
    </submittedName>
</protein>
<reference evidence="11" key="2">
    <citation type="submission" date="2025-08" db="UniProtKB">
        <authorList>
            <consortium name="RefSeq"/>
        </authorList>
    </citation>
    <scope>IDENTIFICATION</scope>
    <source>
        <tissue evidence="11">Etiolated seedlings</tissue>
    </source>
</reference>
<feature type="compositionally biased region" description="Basic and acidic residues" evidence="8">
    <location>
        <begin position="105"/>
        <end position="116"/>
    </location>
</feature>
<evidence type="ECO:0000256" key="9">
    <source>
        <dbReference type="SAM" id="SignalP"/>
    </source>
</evidence>
<sequence length="132" mass="14482">MAKFQATIKHFALFLALIACNYSLQSHARLIKPLNQHNVPTSTSKKNNEVASYFVDSSSEVHTNAFQPTAPGNSPGVGHKYFTEQDINLKAKKIQSPNVEVSVTEDTKNDFKKTDPGHSPGVGHAYQNEIGN</sequence>
<keyword evidence="7" id="KW-0379">Hydroxylation</keyword>
<feature type="chain" id="PRO_5010291571" evidence="9">
    <location>
        <begin position="29"/>
        <end position="132"/>
    </location>
</feature>
<dbReference type="AlphaFoldDB" id="A0A1S2YSH5"/>
<dbReference type="eggNOG" id="ENOG502S6UF">
    <property type="taxonomic scope" value="Eukaryota"/>
</dbReference>
<evidence type="ECO:0000256" key="2">
    <source>
        <dbReference type="ARBA" id="ARBA00008963"/>
    </source>
</evidence>
<keyword evidence="5" id="KW-0372">Hormone</keyword>
<evidence type="ECO:0000313" key="10">
    <source>
        <dbReference type="Proteomes" id="UP000087171"/>
    </source>
</evidence>
<dbReference type="GO" id="GO:1901371">
    <property type="term" value="P:regulation of leaf morphogenesis"/>
    <property type="evidence" value="ECO:0007669"/>
    <property type="project" value="TreeGrafter"/>
</dbReference>
<dbReference type="PANTHER" id="PTHR33348:SF44">
    <property type="entry name" value="PRECURSOR OF CEP6"/>
    <property type="match status" value="1"/>
</dbReference>
<name>A0A1S2YSH5_CICAR</name>
<dbReference type="OrthoDB" id="1675975at2759"/>
<keyword evidence="4" id="KW-0964">Secreted</keyword>
<dbReference type="InterPro" id="IPR033250">
    <property type="entry name" value="CEP"/>
</dbReference>
<dbReference type="PROSITE" id="PS51257">
    <property type="entry name" value="PROKAR_LIPOPROTEIN"/>
    <property type="match status" value="1"/>
</dbReference>
<evidence type="ECO:0000256" key="4">
    <source>
        <dbReference type="ARBA" id="ARBA00022525"/>
    </source>
</evidence>
<comment type="similarity">
    <text evidence="2">Belongs to the C-terminally encoded plant signaling peptide (CEP) family.</text>
</comment>
<dbReference type="PANTHER" id="PTHR33348">
    <property type="entry name" value="PRECURSOR OF CEP5"/>
    <property type="match status" value="1"/>
</dbReference>
<comment type="subcellular location">
    <subcellularLocation>
        <location evidence="1">Secreted</location>
        <location evidence="1">Extracellular space</location>
        <location evidence="1">Apoplast</location>
    </subcellularLocation>
</comment>
<evidence type="ECO:0000256" key="7">
    <source>
        <dbReference type="ARBA" id="ARBA00023278"/>
    </source>
</evidence>
<feature type="region of interest" description="Disordered" evidence="8">
    <location>
        <begin position="98"/>
        <end position="132"/>
    </location>
</feature>
<keyword evidence="10" id="KW-1185">Reference proteome</keyword>
<organism evidence="10 11">
    <name type="scientific">Cicer arietinum</name>
    <name type="common">Chickpea</name>
    <name type="synonym">Garbanzo</name>
    <dbReference type="NCBI Taxonomy" id="3827"/>
    <lineage>
        <taxon>Eukaryota</taxon>
        <taxon>Viridiplantae</taxon>
        <taxon>Streptophyta</taxon>
        <taxon>Embryophyta</taxon>
        <taxon>Tracheophyta</taxon>
        <taxon>Spermatophyta</taxon>
        <taxon>Magnoliopsida</taxon>
        <taxon>eudicotyledons</taxon>
        <taxon>Gunneridae</taxon>
        <taxon>Pentapetalae</taxon>
        <taxon>rosids</taxon>
        <taxon>fabids</taxon>
        <taxon>Fabales</taxon>
        <taxon>Fabaceae</taxon>
        <taxon>Papilionoideae</taxon>
        <taxon>50 kb inversion clade</taxon>
        <taxon>NPAAA clade</taxon>
        <taxon>Hologalegina</taxon>
        <taxon>IRL clade</taxon>
        <taxon>Cicereae</taxon>
        <taxon>Cicer</taxon>
    </lineage>
</organism>
<dbReference type="Proteomes" id="UP000087171">
    <property type="component" value="Chromosome Ca7"/>
</dbReference>
<keyword evidence="3" id="KW-0052">Apoplast</keyword>
<dbReference type="GO" id="GO:2000280">
    <property type="term" value="P:regulation of root development"/>
    <property type="evidence" value="ECO:0007669"/>
    <property type="project" value="TreeGrafter"/>
</dbReference>
<evidence type="ECO:0000313" key="11">
    <source>
        <dbReference type="RefSeq" id="XP_004509211.1"/>
    </source>
</evidence>
<dbReference type="GO" id="GO:0005179">
    <property type="term" value="F:hormone activity"/>
    <property type="evidence" value="ECO:0007669"/>
    <property type="project" value="UniProtKB-KW"/>
</dbReference>
<evidence type="ECO:0000256" key="6">
    <source>
        <dbReference type="ARBA" id="ARBA00022729"/>
    </source>
</evidence>
<dbReference type="PaxDb" id="3827-XP_004509211.1"/>
<evidence type="ECO:0000256" key="5">
    <source>
        <dbReference type="ARBA" id="ARBA00022702"/>
    </source>
</evidence>